<gene>
    <name evidence="4" type="ORF">ONB1V03_LOCUS15629</name>
</gene>
<dbReference type="EMBL" id="OC931156">
    <property type="protein sequence ID" value="CAD7659010.1"/>
    <property type="molecule type" value="Genomic_DNA"/>
</dbReference>
<comment type="similarity">
    <text evidence="1">Belongs to the peptidase S33 family. ABHD4/ABHD5 subfamily.</text>
</comment>
<evidence type="ECO:0000256" key="1">
    <source>
        <dbReference type="ARBA" id="ARBA00038097"/>
    </source>
</evidence>
<organism evidence="4">
    <name type="scientific">Oppiella nova</name>
    <dbReference type="NCBI Taxonomy" id="334625"/>
    <lineage>
        <taxon>Eukaryota</taxon>
        <taxon>Metazoa</taxon>
        <taxon>Ecdysozoa</taxon>
        <taxon>Arthropoda</taxon>
        <taxon>Chelicerata</taxon>
        <taxon>Arachnida</taxon>
        <taxon>Acari</taxon>
        <taxon>Acariformes</taxon>
        <taxon>Sarcoptiformes</taxon>
        <taxon>Oribatida</taxon>
        <taxon>Brachypylina</taxon>
        <taxon>Oppioidea</taxon>
        <taxon>Oppiidae</taxon>
        <taxon>Oppiella</taxon>
    </lineage>
</organism>
<dbReference type="PRINTS" id="PR00111">
    <property type="entry name" value="ABHYDROLASE"/>
</dbReference>
<dbReference type="GO" id="GO:0042171">
    <property type="term" value="F:lysophosphatidic acid acyltransferase activity"/>
    <property type="evidence" value="ECO:0007669"/>
    <property type="project" value="TreeGrafter"/>
</dbReference>
<name>A0A7R9MF22_9ACAR</name>
<evidence type="ECO:0000313" key="4">
    <source>
        <dbReference type="EMBL" id="CAD7659010.1"/>
    </source>
</evidence>
<feature type="compositionally biased region" description="Basic and acidic residues" evidence="2">
    <location>
        <begin position="386"/>
        <end position="395"/>
    </location>
</feature>
<keyword evidence="5" id="KW-1185">Reference proteome</keyword>
<evidence type="ECO:0000313" key="5">
    <source>
        <dbReference type="Proteomes" id="UP000728032"/>
    </source>
</evidence>
<reference evidence="4" key="1">
    <citation type="submission" date="2020-11" db="EMBL/GenBank/DDBJ databases">
        <authorList>
            <person name="Tran Van P."/>
        </authorList>
    </citation>
    <scope>NUCLEOTIDE SEQUENCE</scope>
</reference>
<sequence>HSINCVILSHLIRSYHLIQSRVSQWFRWRPTSTHELDRAESKVLSFLKNPFRTFYVDVGYGWGLDNNKIWTLEMSPKPEPQPQEQQKPPLVLIHGFASAVGLWTLNLDSLVETNRKLYAFDILGFGKSSRPVFDSSETAELELVDSIERWRSRVGLNQKFILLGHSFGAYLAASYALQYPERVSHLILADPWGMPSQQMNQTLNQHRLNLPFWAKMVAKVVQLFTPLAGLRAAGPWGPQLIHKLRPDIRKKFEQMAGEGNADVFLEYIYHCNAQPVPSGERAFKTLSTGFGWAKSPMLDRIPELHPAINVTFIYGSRSWVDRQPGFQTKYMLGDRVAVEVIQGSGHHVYADKHQEFNDLVANVCYQEDRRLNARPISGDSDDDVVTEDRAHGLTD</sequence>
<dbReference type="Proteomes" id="UP000728032">
    <property type="component" value="Unassembled WGS sequence"/>
</dbReference>
<dbReference type="AlphaFoldDB" id="A0A7R9MF22"/>
<dbReference type="GO" id="GO:0006654">
    <property type="term" value="P:phosphatidic acid biosynthetic process"/>
    <property type="evidence" value="ECO:0007669"/>
    <property type="project" value="TreeGrafter"/>
</dbReference>
<dbReference type="SUPFAM" id="SSF53474">
    <property type="entry name" value="alpha/beta-Hydrolases"/>
    <property type="match status" value="1"/>
</dbReference>
<feature type="domain" description="AB hydrolase-1" evidence="3">
    <location>
        <begin position="88"/>
        <end position="218"/>
    </location>
</feature>
<proteinExistence type="inferred from homology"/>
<protein>
    <recommendedName>
        <fullName evidence="3">AB hydrolase-1 domain-containing protein</fullName>
    </recommendedName>
</protein>
<dbReference type="EMBL" id="CAJPVJ010016331">
    <property type="protein sequence ID" value="CAG2176195.1"/>
    <property type="molecule type" value="Genomic_DNA"/>
</dbReference>
<dbReference type="InterPro" id="IPR000073">
    <property type="entry name" value="AB_hydrolase_1"/>
</dbReference>
<evidence type="ECO:0000256" key="2">
    <source>
        <dbReference type="SAM" id="MobiDB-lite"/>
    </source>
</evidence>
<feature type="non-terminal residue" evidence="4">
    <location>
        <position position="395"/>
    </location>
</feature>
<accession>A0A7R9MF22</accession>
<evidence type="ECO:0000259" key="3">
    <source>
        <dbReference type="Pfam" id="PF00561"/>
    </source>
</evidence>
<dbReference type="GO" id="GO:0055088">
    <property type="term" value="P:lipid homeostasis"/>
    <property type="evidence" value="ECO:0007669"/>
    <property type="project" value="TreeGrafter"/>
</dbReference>
<dbReference type="Gene3D" id="3.40.50.1820">
    <property type="entry name" value="alpha/beta hydrolase"/>
    <property type="match status" value="1"/>
</dbReference>
<dbReference type="GO" id="GO:0005811">
    <property type="term" value="C:lipid droplet"/>
    <property type="evidence" value="ECO:0007669"/>
    <property type="project" value="TreeGrafter"/>
</dbReference>
<dbReference type="InterPro" id="IPR029058">
    <property type="entry name" value="AB_hydrolase_fold"/>
</dbReference>
<dbReference type="GO" id="GO:0005739">
    <property type="term" value="C:mitochondrion"/>
    <property type="evidence" value="ECO:0007669"/>
    <property type="project" value="TreeGrafter"/>
</dbReference>
<dbReference type="PANTHER" id="PTHR42886:SF29">
    <property type="entry name" value="PUMMELIG, ISOFORM A"/>
    <property type="match status" value="1"/>
</dbReference>
<feature type="non-terminal residue" evidence="4">
    <location>
        <position position="1"/>
    </location>
</feature>
<feature type="region of interest" description="Disordered" evidence="2">
    <location>
        <begin position="374"/>
        <end position="395"/>
    </location>
</feature>
<dbReference type="GO" id="GO:0052689">
    <property type="term" value="F:carboxylic ester hydrolase activity"/>
    <property type="evidence" value="ECO:0007669"/>
    <property type="project" value="TreeGrafter"/>
</dbReference>
<dbReference type="OrthoDB" id="7457040at2759"/>
<dbReference type="Pfam" id="PF00561">
    <property type="entry name" value="Abhydrolase_1"/>
    <property type="match status" value="1"/>
</dbReference>
<dbReference type="PANTHER" id="PTHR42886">
    <property type="entry name" value="RE40534P-RELATED"/>
    <property type="match status" value="1"/>
</dbReference>